<dbReference type="eggNOG" id="COG0533">
    <property type="taxonomic scope" value="Bacteria"/>
</dbReference>
<feature type="binding site" evidence="7">
    <location>
        <position position="268"/>
    </location>
    <ligand>
        <name>substrate</name>
    </ligand>
</feature>
<keyword evidence="7" id="KW-0963">Cytoplasm</keyword>
<comment type="subcellular location">
    <subcellularLocation>
        <location evidence="7">Cytoplasm</location>
    </subcellularLocation>
</comment>
<feature type="binding site" evidence="7">
    <location>
        <position position="112"/>
    </location>
    <ligand>
        <name>Fe cation</name>
        <dbReference type="ChEBI" id="CHEBI:24875"/>
    </ligand>
</feature>
<comment type="catalytic activity">
    <reaction evidence="6 7">
        <text>L-threonylcarbamoyladenylate + adenosine(37) in tRNA = N(6)-L-threonylcarbamoyladenosine(37) in tRNA + AMP + H(+)</text>
        <dbReference type="Rhea" id="RHEA:37059"/>
        <dbReference type="Rhea" id="RHEA-COMP:10162"/>
        <dbReference type="Rhea" id="RHEA-COMP:10163"/>
        <dbReference type="ChEBI" id="CHEBI:15378"/>
        <dbReference type="ChEBI" id="CHEBI:73682"/>
        <dbReference type="ChEBI" id="CHEBI:74411"/>
        <dbReference type="ChEBI" id="CHEBI:74418"/>
        <dbReference type="ChEBI" id="CHEBI:456215"/>
        <dbReference type="EC" id="2.3.1.234"/>
    </reaction>
</comment>
<feature type="binding site" evidence="7">
    <location>
        <position position="181"/>
    </location>
    <ligand>
        <name>substrate</name>
    </ligand>
</feature>
<dbReference type="GO" id="GO:0005737">
    <property type="term" value="C:cytoplasm"/>
    <property type="evidence" value="ECO:0007669"/>
    <property type="project" value="UniProtKB-SubCell"/>
</dbReference>
<protein>
    <recommendedName>
        <fullName evidence="7">tRNA N6-adenosine threonylcarbamoyltransferase</fullName>
        <ecNumber evidence="7">2.3.1.234</ecNumber>
    </recommendedName>
    <alternativeName>
        <fullName evidence="7">N6-L-threonylcarbamoyladenine synthase</fullName>
        <shortName evidence="7">t(6)A synthase</shortName>
    </alternativeName>
    <alternativeName>
        <fullName evidence="7">t(6)A37 threonylcarbamoyladenosine biosynthesis protein TsaD</fullName>
    </alternativeName>
    <alternativeName>
        <fullName evidence="7">tRNA threonylcarbamoyladenosine biosynthesis protein TsaD</fullName>
    </alternativeName>
</protein>
<keyword evidence="1 7" id="KW-0808">Transferase</keyword>
<evidence type="ECO:0000259" key="8">
    <source>
        <dbReference type="Pfam" id="PF00814"/>
    </source>
</evidence>
<dbReference type="Proteomes" id="UP000001520">
    <property type="component" value="Chromosome"/>
</dbReference>
<feature type="binding site" evidence="7">
    <location>
        <position position="185"/>
    </location>
    <ligand>
        <name>substrate</name>
    </ligand>
</feature>
<dbReference type="InterPro" id="IPR000905">
    <property type="entry name" value="Gcp-like_dom"/>
</dbReference>
<dbReference type="GO" id="GO:0005506">
    <property type="term" value="F:iron ion binding"/>
    <property type="evidence" value="ECO:0007669"/>
    <property type="project" value="UniProtKB-UniRule"/>
</dbReference>
<name>D3PE05_DEFDS</name>
<dbReference type="HOGENOM" id="CLU_023208_0_2_0"/>
<dbReference type="RefSeq" id="WP_013008074.1">
    <property type="nucleotide sequence ID" value="NC_013939.1"/>
</dbReference>
<dbReference type="FunFam" id="3.30.420.40:FF:000012">
    <property type="entry name" value="tRNA N6-adenosine threonylcarbamoyltransferase"/>
    <property type="match status" value="1"/>
</dbReference>
<comment type="similarity">
    <text evidence="7">Belongs to the KAE1 / TsaD family.</text>
</comment>
<dbReference type="HAMAP" id="MF_01445">
    <property type="entry name" value="TsaD"/>
    <property type="match status" value="1"/>
</dbReference>
<keyword evidence="5 7" id="KW-0012">Acyltransferase</keyword>
<dbReference type="CDD" id="cd24133">
    <property type="entry name" value="ASKHA_NBD_TsaD_bac"/>
    <property type="match status" value="1"/>
</dbReference>
<feature type="binding site" evidence="7">
    <location>
        <position position="296"/>
    </location>
    <ligand>
        <name>Fe cation</name>
        <dbReference type="ChEBI" id="CHEBI:24875"/>
    </ligand>
</feature>
<keyword evidence="3 7" id="KW-0479">Metal-binding</keyword>
<dbReference type="InterPro" id="IPR043129">
    <property type="entry name" value="ATPase_NBD"/>
</dbReference>
<keyword evidence="2 7" id="KW-0819">tRNA processing</keyword>
<evidence type="ECO:0000313" key="10">
    <source>
        <dbReference type="Proteomes" id="UP000001520"/>
    </source>
</evidence>
<feature type="binding site" evidence="7">
    <location>
        <position position="116"/>
    </location>
    <ligand>
        <name>Fe cation</name>
        <dbReference type="ChEBI" id="CHEBI:24875"/>
    </ligand>
</feature>
<dbReference type="Pfam" id="PF00814">
    <property type="entry name" value="TsaD"/>
    <property type="match status" value="1"/>
</dbReference>
<sequence>MIVLGIETSCDETSMALYDANKQKVLASIISSQVDLHRNFGGVVPEIASRNHLIKLEDIYYQILKEANLTPKQIDLVGVTNAPGLIGSLFVGVAFAKGLAYGLKKPLIGVNHLAAHTLSTEIEHPNLKPPYLSLIISGGHTHIYYVDSAYNFTLLSHTIDDAVGECFDKVAKKLGLPYPGGPEIEKIAQDGDEKAIEFPIALKNSKNFSFSGIKTAVLNCIEENKYKVEDLAASFQYTIFRNLIHKLNLVIKELNIKNVVVTGGVSANGYLREKLTDYYKKSGITIYFPSKRLSTDNGDMIAYTAYKFYTKRVFMGLRETAYDVKPDID</sequence>
<evidence type="ECO:0000256" key="4">
    <source>
        <dbReference type="ARBA" id="ARBA00023004"/>
    </source>
</evidence>
<comment type="cofactor">
    <cofactor evidence="7">
        <name>Fe(2+)</name>
        <dbReference type="ChEBI" id="CHEBI:29033"/>
    </cofactor>
    <text evidence="7">Binds 1 Fe(2+) ion per subunit.</text>
</comment>
<evidence type="ECO:0000256" key="5">
    <source>
        <dbReference type="ARBA" id="ARBA00023315"/>
    </source>
</evidence>
<dbReference type="OrthoDB" id="9806197at2"/>
<dbReference type="EMBL" id="AP011529">
    <property type="protein sequence ID" value="BAI80828.1"/>
    <property type="molecule type" value="Genomic_DNA"/>
</dbReference>
<feature type="domain" description="Gcp-like" evidence="8">
    <location>
        <begin position="24"/>
        <end position="303"/>
    </location>
</feature>
<evidence type="ECO:0000256" key="6">
    <source>
        <dbReference type="ARBA" id="ARBA00048117"/>
    </source>
</evidence>
<organism evidence="9 10">
    <name type="scientific">Deferribacter desulfuricans (strain DSM 14783 / JCM 11476 / NBRC 101012 / SSM1)</name>
    <dbReference type="NCBI Taxonomy" id="639282"/>
    <lineage>
        <taxon>Bacteria</taxon>
        <taxon>Pseudomonadati</taxon>
        <taxon>Deferribacterota</taxon>
        <taxon>Deferribacteres</taxon>
        <taxon>Deferribacterales</taxon>
        <taxon>Deferribacteraceae</taxon>
        <taxon>Deferribacter</taxon>
    </lineage>
</organism>
<dbReference type="InterPro" id="IPR022450">
    <property type="entry name" value="TsaD"/>
</dbReference>
<dbReference type="GO" id="GO:0016787">
    <property type="term" value="F:hydrolase activity"/>
    <property type="evidence" value="ECO:0007669"/>
    <property type="project" value="UniProtKB-KW"/>
</dbReference>
<evidence type="ECO:0000256" key="2">
    <source>
        <dbReference type="ARBA" id="ARBA00022694"/>
    </source>
</evidence>
<gene>
    <name evidence="7" type="primary">tsaD</name>
    <name evidence="9" type="ordered locus">DEFDS_1367</name>
</gene>
<dbReference type="SUPFAM" id="SSF53067">
    <property type="entry name" value="Actin-like ATPase domain"/>
    <property type="match status" value="2"/>
</dbReference>
<keyword evidence="4 7" id="KW-0408">Iron</keyword>
<keyword evidence="10" id="KW-1185">Reference proteome</keyword>
<comment type="function">
    <text evidence="7">Required for the formation of a threonylcarbamoyl group on adenosine at position 37 (t(6)A37) in tRNAs that read codons beginning with adenine. Is involved in the transfer of the threonylcarbamoyl moiety of threonylcarbamoyl-AMP (TC-AMP) to the N6 group of A37, together with TsaE and TsaB. TsaD likely plays a direct catalytic role in this reaction.</text>
</comment>
<dbReference type="InterPro" id="IPR017861">
    <property type="entry name" value="KAE1/TsaD"/>
</dbReference>
<dbReference type="STRING" id="639282.DEFDS_1367"/>
<feature type="binding site" evidence="7">
    <location>
        <begin position="135"/>
        <end position="139"/>
    </location>
    <ligand>
        <name>substrate</name>
    </ligand>
</feature>
<dbReference type="AlphaFoldDB" id="D3PE05"/>
<evidence type="ECO:0000313" key="9">
    <source>
        <dbReference type="EMBL" id="BAI80828.1"/>
    </source>
</evidence>
<keyword evidence="9" id="KW-0378">Hydrolase</keyword>
<reference evidence="9 10" key="1">
    <citation type="journal article" date="2010" name="DNA Res.">
        <title>Bacterial lifestyle in a deep-sea hydrothermal vent chimney revealed by the genome sequence of the thermophilic bacterium Deferribacter desulfuricans SSM1.</title>
        <authorList>
            <person name="Takaki Y."/>
            <person name="Shimamura S."/>
            <person name="Nakagawa S."/>
            <person name="Fukuhara Y."/>
            <person name="Horikawa H."/>
            <person name="Ankai A."/>
            <person name="Harada T."/>
            <person name="Hosoyama A."/>
            <person name="Oguchi A."/>
            <person name="Fukui S."/>
            <person name="Fujita N."/>
            <person name="Takami H."/>
            <person name="Takai K."/>
        </authorList>
    </citation>
    <scope>NUCLEOTIDE SEQUENCE [LARGE SCALE GENOMIC DNA]</scope>
    <source>
        <strain evidence="10">DSM 14783 / JCM 11476 / NBRC 101012 / SSM1</strain>
    </source>
</reference>
<dbReference type="KEGG" id="ddf:DEFDS_1367"/>
<evidence type="ECO:0000256" key="7">
    <source>
        <dbReference type="HAMAP-Rule" id="MF_01445"/>
    </source>
</evidence>
<dbReference type="EC" id="2.3.1.234" evidence="7"/>
<dbReference type="GO" id="GO:0061711">
    <property type="term" value="F:tRNA N(6)-L-threonylcarbamoyladenine synthase activity"/>
    <property type="evidence" value="ECO:0007669"/>
    <property type="project" value="UniProtKB-EC"/>
</dbReference>
<dbReference type="NCBIfam" id="TIGR00329">
    <property type="entry name" value="gcp_kae1"/>
    <property type="match status" value="1"/>
</dbReference>
<evidence type="ECO:0000256" key="3">
    <source>
        <dbReference type="ARBA" id="ARBA00022723"/>
    </source>
</evidence>
<dbReference type="NCBIfam" id="TIGR03723">
    <property type="entry name" value="T6A_TsaD_YgjD"/>
    <property type="match status" value="1"/>
</dbReference>
<evidence type="ECO:0000256" key="1">
    <source>
        <dbReference type="ARBA" id="ARBA00022679"/>
    </source>
</evidence>
<feature type="binding site" evidence="7">
    <location>
        <position position="168"/>
    </location>
    <ligand>
        <name>substrate</name>
    </ligand>
</feature>
<accession>D3PE05</accession>
<dbReference type="GO" id="GO:0002949">
    <property type="term" value="P:tRNA threonylcarbamoyladenosine modification"/>
    <property type="evidence" value="ECO:0007669"/>
    <property type="project" value="UniProtKB-UniRule"/>
</dbReference>
<dbReference type="PANTHER" id="PTHR11735:SF6">
    <property type="entry name" value="TRNA N6-ADENOSINE THREONYLCARBAMOYLTRANSFERASE, MITOCHONDRIAL"/>
    <property type="match status" value="1"/>
</dbReference>
<dbReference type="PANTHER" id="PTHR11735">
    <property type="entry name" value="TRNA N6-ADENOSINE THREONYLCARBAMOYLTRANSFERASE"/>
    <property type="match status" value="1"/>
</dbReference>
<dbReference type="PRINTS" id="PR00789">
    <property type="entry name" value="OSIALOPTASE"/>
</dbReference>
<proteinExistence type="inferred from homology"/>
<dbReference type="Gene3D" id="3.30.420.40">
    <property type="match status" value="2"/>
</dbReference>